<organism evidence="5 6">
    <name type="scientific">Brevibacillus invocatus</name>
    <dbReference type="NCBI Taxonomy" id="173959"/>
    <lineage>
        <taxon>Bacteria</taxon>
        <taxon>Bacillati</taxon>
        <taxon>Bacillota</taxon>
        <taxon>Bacilli</taxon>
        <taxon>Bacillales</taxon>
        <taxon>Paenibacillaceae</taxon>
        <taxon>Brevibacillus</taxon>
    </lineage>
</organism>
<sequence length="389" mass="43655">MKCMDEGFIQAYLDGECSHEEFQRFSSHLETCQSCLEHFIELAELDSWTKGKVEQTFFPSPQSMQVDTDAAWQAFSAQMNKGKQRTTGSHVDQNSRMKKRSWANMNKRTKQWMAGVSAAAVVVTALSFPQVQAAAKDLLSIFRVDKVAFVKVTQEDLQHAESWLSSGNAGELELNGIGKLSIDESDKDSMGSVWYETKEKAVEAGVELPALPEDVKINGLDVHGAHTVHFEINTEKANSLLAQIGVENRFDDKLNGERFSLKVPQSINMYLKSDDGEFTYNVVDSLQLQAPQDVDLAELRDTVLALPFIPDHVRKQMVDIEDWQSTLPMPYVEDKDNQVKEVKINGQPGLLVDSEHRSYLMWQHYGSIHMLDGAAQSGDQLLALAKKLK</sequence>
<dbReference type="InterPro" id="IPR027383">
    <property type="entry name" value="Znf_put"/>
</dbReference>
<dbReference type="OrthoDB" id="2079550at2"/>
<dbReference type="Gene3D" id="1.10.10.1320">
    <property type="entry name" value="Anti-sigma factor, zinc-finger domain"/>
    <property type="match status" value="1"/>
</dbReference>
<keyword evidence="6" id="KW-1185">Reference proteome</keyword>
<evidence type="ECO:0000313" key="5">
    <source>
        <dbReference type="EMBL" id="RNB74847.1"/>
    </source>
</evidence>
<evidence type="ECO:0000313" key="6">
    <source>
        <dbReference type="Proteomes" id="UP000282028"/>
    </source>
</evidence>
<proteinExistence type="inferred from homology"/>
<comment type="caution">
    <text evidence="5">The sequence shown here is derived from an EMBL/GenBank/DDBJ whole genome shotgun (WGS) entry which is preliminary data.</text>
</comment>
<evidence type="ECO:0000256" key="2">
    <source>
        <dbReference type="ARBA" id="ARBA00024438"/>
    </source>
</evidence>
<dbReference type="AlphaFoldDB" id="A0A3M8CHN4"/>
<reference evidence="5 6" key="1">
    <citation type="submission" date="2018-10" db="EMBL/GenBank/DDBJ databases">
        <title>Phylogenomics of Brevibacillus.</title>
        <authorList>
            <person name="Dunlap C."/>
        </authorList>
    </citation>
    <scope>NUCLEOTIDE SEQUENCE [LARGE SCALE GENOMIC DNA]</scope>
    <source>
        <strain evidence="5 6">JCM 12215</strain>
    </source>
</reference>
<evidence type="ECO:0000259" key="4">
    <source>
        <dbReference type="Pfam" id="PF14285"/>
    </source>
</evidence>
<gene>
    <name evidence="5" type="ORF">EDM52_08975</name>
</gene>
<accession>A0A3M8CHN4</accession>
<dbReference type="EMBL" id="RHHR01000013">
    <property type="protein sequence ID" value="RNB74847.1"/>
    <property type="molecule type" value="Genomic_DNA"/>
</dbReference>
<evidence type="ECO:0000259" key="3">
    <source>
        <dbReference type="Pfam" id="PF13490"/>
    </source>
</evidence>
<name>A0A3M8CHN4_9BACL</name>
<evidence type="ECO:0000256" key="1">
    <source>
        <dbReference type="ARBA" id="ARBA00024353"/>
    </source>
</evidence>
<dbReference type="InterPro" id="IPR041916">
    <property type="entry name" value="Anti_sigma_zinc_sf"/>
</dbReference>
<feature type="domain" description="Putative zinc-finger" evidence="3">
    <location>
        <begin position="9"/>
        <end position="35"/>
    </location>
</feature>
<dbReference type="Pfam" id="PF14285">
    <property type="entry name" value="DUF4367"/>
    <property type="match status" value="1"/>
</dbReference>
<dbReference type="Proteomes" id="UP000282028">
    <property type="component" value="Unassembled WGS sequence"/>
</dbReference>
<dbReference type="Pfam" id="PF13490">
    <property type="entry name" value="zf-HC2"/>
    <property type="match status" value="1"/>
</dbReference>
<comment type="similarity">
    <text evidence="1">Belongs to the zinc-associated anti-sigma factor (ZAS) superfamily. Anti-sigma-W factor family.</text>
</comment>
<dbReference type="InterPro" id="IPR025377">
    <property type="entry name" value="DUF4367"/>
</dbReference>
<feature type="domain" description="DUF4367" evidence="4">
    <location>
        <begin position="332"/>
        <end position="387"/>
    </location>
</feature>
<protein>
    <recommendedName>
        <fullName evidence="2">Anti-sigma-W factor RsiW</fullName>
    </recommendedName>
</protein>